<dbReference type="AlphaFoldDB" id="A0A2Z6ZZJ6"/>
<keyword evidence="2" id="KW-1185">Reference proteome</keyword>
<dbReference type="Proteomes" id="UP000250235">
    <property type="component" value="Unassembled WGS sequence"/>
</dbReference>
<dbReference type="EMBL" id="KV020337">
    <property type="protein sequence ID" value="KZV14609.1"/>
    <property type="molecule type" value="Genomic_DNA"/>
</dbReference>
<name>A0A2Z6ZZJ6_9LAMI</name>
<sequence length="59" mass="6523">MVVSQRCTVVAPETKMTHVIMMYHQGIMVVKVIAGAVTVGTEDDSFTAINHIQSSQFRK</sequence>
<evidence type="ECO:0000313" key="2">
    <source>
        <dbReference type="Proteomes" id="UP000250235"/>
    </source>
</evidence>
<proteinExistence type="predicted"/>
<protein>
    <submittedName>
        <fullName evidence="1">Uncharacterized protein</fullName>
    </submittedName>
</protein>
<organism evidence="1 2">
    <name type="scientific">Dorcoceras hygrometricum</name>
    <dbReference type="NCBI Taxonomy" id="472368"/>
    <lineage>
        <taxon>Eukaryota</taxon>
        <taxon>Viridiplantae</taxon>
        <taxon>Streptophyta</taxon>
        <taxon>Embryophyta</taxon>
        <taxon>Tracheophyta</taxon>
        <taxon>Spermatophyta</taxon>
        <taxon>Magnoliopsida</taxon>
        <taxon>eudicotyledons</taxon>
        <taxon>Gunneridae</taxon>
        <taxon>Pentapetalae</taxon>
        <taxon>asterids</taxon>
        <taxon>lamiids</taxon>
        <taxon>Lamiales</taxon>
        <taxon>Gesneriaceae</taxon>
        <taxon>Didymocarpoideae</taxon>
        <taxon>Trichosporeae</taxon>
        <taxon>Loxocarpinae</taxon>
        <taxon>Dorcoceras</taxon>
    </lineage>
</organism>
<evidence type="ECO:0000313" key="1">
    <source>
        <dbReference type="EMBL" id="KZV14609.1"/>
    </source>
</evidence>
<gene>
    <name evidence="1" type="ORF">F511_42304</name>
</gene>
<accession>A0A2Z6ZZJ6</accession>
<reference evidence="1 2" key="1">
    <citation type="journal article" date="2015" name="Proc. Natl. Acad. Sci. U.S.A.">
        <title>The resurrection genome of Boea hygrometrica: A blueprint for survival of dehydration.</title>
        <authorList>
            <person name="Xiao L."/>
            <person name="Yang G."/>
            <person name="Zhang L."/>
            <person name="Yang X."/>
            <person name="Zhao S."/>
            <person name="Ji Z."/>
            <person name="Zhou Q."/>
            <person name="Hu M."/>
            <person name="Wang Y."/>
            <person name="Chen M."/>
            <person name="Xu Y."/>
            <person name="Jin H."/>
            <person name="Xiao X."/>
            <person name="Hu G."/>
            <person name="Bao F."/>
            <person name="Hu Y."/>
            <person name="Wan P."/>
            <person name="Li L."/>
            <person name="Deng X."/>
            <person name="Kuang T."/>
            <person name="Xiang C."/>
            <person name="Zhu J.K."/>
            <person name="Oliver M.J."/>
            <person name="He Y."/>
        </authorList>
    </citation>
    <scope>NUCLEOTIDE SEQUENCE [LARGE SCALE GENOMIC DNA]</scope>
    <source>
        <strain evidence="2">cv. XS01</strain>
    </source>
</reference>